<keyword evidence="5 13" id="KW-1003">Cell membrane</keyword>
<dbReference type="PANTHER" id="PTHR12428:SF65">
    <property type="entry name" value="CYTOCHROME C OXIDASE ASSEMBLY PROTEIN COX18, MITOCHONDRIAL"/>
    <property type="match status" value="1"/>
</dbReference>
<dbReference type="Gene3D" id="2.70.98.90">
    <property type="match status" value="1"/>
</dbReference>
<feature type="transmembrane region" description="Helical" evidence="13">
    <location>
        <begin position="467"/>
        <end position="491"/>
    </location>
</feature>
<keyword evidence="8 13" id="KW-1133">Transmembrane helix</keyword>
<feature type="transmembrane region" description="Helical" evidence="13">
    <location>
        <begin position="404"/>
        <end position="424"/>
    </location>
</feature>
<dbReference type="PRINTS" id="PR00701">
    <property type="entry name" value="60KDINNERMP"/>
</dbReference>
<evidence type="ECO:0000256" key="12">
    <source>
        <dbReference type="ARBA" id="ARBA00033342"/>
    </source>
</evidence>
<reference evidence="16 17" key="1">
    <citation type="submission" date="2023-06" db="EMBL/GenBank/DDBJ databases">
        <title>Thiopseudomonas sp. CY1220 draft genome sequence.</title>
        <authorList>
            <person name="Zhao G."/>
            <person name="An M."/>
        </authorList>
    </citation>
    <scope>NUCLEOTIDE SEQUENCE [LARGE SCALE GENOMIC DNA]</scope>
    <source>
        <strain evidence="16 17">CY1220</strain>
    </source>
</reference>
<dbReference type="PRINTS" id="PR01900">
    <property type="entry name" value="YIDCPROTEIN"/>
</dbReference>
<evidence type="ECO:0000256" key="4">
    <source>
        <dbReference type="ARBA" id="ARBA00022448"/>
    </source>
</evidence>
<dbReference type="NCBIfam" id="NF002352">
    <property type="entry name" value="PRK01318.1-3"/>
    <property type="match status" value="1"/>
</dbReference>
<evidence type="ECO:0000259" key="14">
    <source>
        <dbReference type="Pfam" id="PF02096"/>
    </source>
</evidence>
<dbReference type="PANTHER" id="PTHR12428">
    <property type="entry name" value="OXA1"/>
    <property type="match status" value="1"/>
</dbReference>
<keyword evidence="7 13" id="KW-0653">Protein transport</keyword>
<proteinExistence type="inferred from homology"/>
<dbReference type="InterPro" id="IPR047196">
    <property type="entry name" value="YidC_ALB_C"/>
</dbReference>
<comment type="caution">
    <text evidence="16">The sequence shown here is derived from an EMBL/GenBank/DDBJ whole genome shotgun (WGS) entry which is preliminary data.</text>
</comment>
<sequence length="592" mass="67086">MDIQRTFLIVALAIVTYALVLQWNQDYGQVADNPSVTISSSAQQQPAVQHFNTVNTTDTKNNEDFSVPAAVANASQEAPNTLNQDLTPSNTGLIYVKTDVLELAVDPVGGDIVELKLSQYPRQAKNPDIPLQLFENSSERVYIAQSGLMGKNGPDASGERPHYSTEKQYYQLVEGEDSLNVDFTFSKNNVNYTKRFTFHRGYNQSCTERQIEQRKKECMNELGYQIGVTYLVDNQSNENWQGSLLARIKRDGQGDPSSTTATNTATYLGAAVWTPDEPYKKLKMGMMDDKEFKQKVEGGWVAWLQHYFVAAWVPDSGTTNTMFSQRRVEPSKFYVVGYASPEVQVAPGEHYQFKSTLYAGPKIQSHLKKLSPGLELTVDYGFLWFIAQPIFWLLTFIHSLLGNWGWSIILLTVIIKLIFFPLSAASYKSMARMRGLAPKVQALKDSCGDDKQKLSQGMMELYKKEKVNPLGGCLPILVQMPVFLSLYWVLLESVEMRQVPWMLWLTDLSSKDPYFILPIIMGISMFVQQKLNPAPPDPMQAKVMKMLPIIFTFFFLWFPAGLVLYWVVNNILSIAQQWYITRKVERAMATKA</sequence>
<dbReference type="RefSeq" id="WP_289410188.1">
    <property type="nucleotide sequence ID" value="NZ_JAUCDY010000004.1"/>
</dbReference>
<protein>
    <recommendedName>
        <fullName evidence="3 13">Membrane protein insertase YidC</fullName>
    </recommendedName>
    <alternativeName>
        <fullName evidence="12 13">Foldase YidC</fullName>
    </alternativeName>
    <alternativeName>
        <fullName evidence="11 13">Membrane integrase YidC</fullName>
    </alternativeName>
    <alternativeName>
        <fullName evidence="13">Membrane protein YidC</fullName>
    </alternativeName>
</protein>
<dbReference type="EMBL" id="JAUCDY010000004">
    <property type="protein sequence ID" value="MDM7857531.1"/>
    <property type="molecule type" value="Genomic_DNA"/>
</dbReference>
<evidence type="ECO:0000256" key="1">
    <source>
        <dbReference type="ARBA" id="ARBA00004429"/>
    </source>
</evidence>
<feature type="transmembrane region" description="Helical" evidence="13">
    <location>
        <begin position="6"/>
        <end position="23"/>
    </location>
</feature>
<dbReference type="InterPro" id="IPR028053">
    <property type="entry name" value="Membr_insert_YidC_N"/>
</dbReference>
<evidence type="ECO:0000256" key="5">
    <source>
        <dbReference type="ARBA" id="ARBA00022475"/>
    </source>
</evidence>
<gene>
    <name evidence="13 16" type="primary">yidC</name>
    <name evidence="16" type="ORF">QEZ41_04480</name>
</gene>
<dbReference type="CDD" id="cd20070">
    <property type="entry name" value="5TM_YidC_Alb3"/>
    <property type="match status" value="1"/>
</dbReference>
<evidence type="ECO:0000256" key="2">
    <source>
        <dbReference type="ARBA" id="ARBA00010527"/>
    </source>
</evidence>
<evidence type="ECO:0000256" key="7">
    <source>
        <dbReference type="ARBA" id="ARBA00022927"/>
    </source>
</evidence>
<dbReference type="NCBIfam" id="TIGR03592">
    <property type="entry name" value="yidC_oxa1_cterm"/>
    <property type="match status" value="1"/>
</dbReference>
<name>A0ABT7SMX2_9GAMM</name>
<feature type="transmembrane region" description="Helical" evidence="13">
    <location>
        <begin position="547"/>
        <end position="568"/>
    </location>
</feature>
<dbReference type="HAMAP" id="MF_01810">
    <property type="entry name" value="YidC_type1"/>
    <property type="match status" value="1"/>
</dbReference>
<dbReference type="NCBIfam" id="TIGR03593">
    <property type="entry name" value="yidC_nterm"/>
    <property type="match status" value="2"/>
</dbReference>
<keyword evidence="4 13" id="KW-0813">Transport</keyword>
<evidence type="ECO:0000256" key="13">
    <source>
        <dbReference type="HAMAP-Rule" id="MF_01810"/>
    </source>
</evidence>
<keyword evidence="6 13" id="KW-0812">Transmembrane</keyword>
<dbReference type="CDD" id="cd19961">
    <property type="entry name" value="EcYidC-like_peri"/>
    <property type="match status" value="1"/>
</dbReference>
<evidence type="ECO:0000256" key="3">
    <source>
        <dbReference type="ARBA" id="ARBA00015325"/>
    </source>
</evidence>
<dbReference type="Proteomes" id="UP001241056">
    <property type="component" value="Unassembled WGS sequence"/>
</dbReference>
<evidence type="ECO:0000256" key="10">
    <source>
        <dbReference type="ARBA" id="ARBA00023186"/>
    </source>
</evidence>
<feature type="domain" description="Membrane insertase YidC N-terminal" evidence="15">
    <location>
        <begin position="94"/>
        <end position="205"/>
    </location>
</feature>
<feature type="domain" description="Membrane insertase YidC N-terminal" evidence="15">
    <location>
        <begin position="223"/>
        <end position="393"/>
    </location>
</feature>
<evidence type="ECO:0000313" key="16">
    <source>
        <dbReference type="EMBL" id="MDM7857531.1"/>
    </source>
</evidence>
<evidence type="ECO:0000256" key="8">
    <source>
        <dbReference type="ARBA" id="ARBA00022989"/>
    </source>
</evidence>
<evidence type="ECO:0000313" key="17">
    <source>
        <dbReference type="Proteomes" id="UP001241056"/>
    </source>
</evidence>
<dbReference type="Pfam" id="PF14849">
    <property type="entry name" value="YidC_periplas"/>
    <property type="match status" value="2"/>
</dbReference>
<keyword evidence="9 13" id="KW-0472">Membrane</keyword>
<dbReference type="InterPro" id="IPR019998">
    <property type="entry name" value="Membr_insert_YidC"/>
</dbReference>
<evidence type="ECO:0000256" key="9">
    <source>
        <dbReference type="ARBA" id="ARBA00023136"/>
    </source>
</evidence>
<evidence type="ECO:0000256" key="11">
    <source>
        <dbReference type="ARBA" id="ARBA00033245"/>
    </source>
</evidence>
<accession>A0ABT7SMX2</accession>
<comment type="subcellular location">
    <subcellularLocation>
        <location evidence="1">Cell inner membrane</location>
        <topology evidence="1">Multi-pass membrane protein</topology>
    </subcellularLocation>
    <subcellularLocation>
        <location evidence="13">Cell membrane</location>
        <topology evidence="13">Multi-pass membrane protein</topology>
    </subcellularLocation>
</comment>
<dbReference type="Pfam" id="PF02096">
    <property type="entry name" value="60KD_IMP"/>
    <property type="match status" value="1"/>
</dbReference>
<feature type="domain" description="Membrane insertase YidC/Oxa/ALB C-terminal" evidence="14">
    <location>
        <begin position="404"/>
        <end position="582"/>
    </location>
</feature>
<evidence type="ECO:0000259" key="15">
    <source>
        <dbReference type="Pfam" id="PF14849"/>
    </source>
</evidence>
<comment type="subunit">
    <text evidence="13">Interacts with the Sec translocase complex via SecD. Specifically interacts with transmembrane segments of nascent integral membrane proteins during membrane integration.</text>
</comment>
<dbReference type="InterPro" id="IPR028055">
    <property type="entry name" value="YidC/Oxa/ALB_C"/>
</dbReference>
<comment type="function">
    <text evidence="13">Required for the insertion and/or proper folding and/or complex formation of integral membrane proteins into the membrane. Involved in integration of membrane proteins that insert both dependently and independently of the Sec translocase complex, as well as at least some lipoproteins. Aids folding of multispanning membrane proteins.</text>
</comment>
<comment type="similarity">
    <text evidence="2 13">Belongs to the OXA1/ALB3/YidC family. Type 1 subfamily.</text>
</comment>
<organism evidence="16 17">
    <name type="scientific">Thiopseudomonas acetoxidans</name>
    <dbReference type="NCBI Taxonomy" id="3041622"/>
    <lineage>
        <taxon>Bacteria</taxon>
        <taxon>Pseudomonadati</taxon>
        <taxon>Pseudomonadota</taxon>
        <taxon>Gammaproteobacteria</taxon>
        <taxon>Pseudomonadales</taxon>
        <taxon>Pseudomonadaceae</taxon>
        <taxon>Thiopseudomonas</taxon>
    </lineage>
</organism>
<dbReference type="InterPro" id="IPR038221">
    <property type="entry name" value="YidC_periplasmic_sf"/>
</dbReference>
<keyword evidence="10 13" id="KW-0143">Chaperone</keyword>
<keyword evidence="17" id="KW-1185">Reference proteome</keyword>
<dbReference type="InterPro" id="IPR001708">
    <property type="entry name" value="YidC/ALB3/OXA1/COX18"/>
</dbReference>
<evidence type="ECO:0000256" key="6">
    <source>
        <dbReference type="ARBA" id="ARBA00022692"/>
    </source>
</evidence>